<reference evidence="2 3" key="1">
    <citation type="submission" date="2019-11" db="EMBL/GenBank/DDBJ databases">
        <title>Genome sequences of 17 halophilic strains isolated from different environments.</title>
        <authorList>
            <person name="Furrow R.E."/>
        </authorList>
    </citation>
    <scope>NUCLEOTIDE SEQUENCE [LARGE SCALE GENOMIC DNA]</scope>
    <source>
        <strain evidence="2 3">22506_14_FS</strain>
    </source>
</reference>
<dbReference type="Gene3D" id="3.40.630.30">
    <property type="match status" value="1"/>
</dbReference>
<organism evidence="2 3">
    <name type="scientific">Guptibacillus hwajinpoensis</name>
    <dbReference type="NCBI Taxonomy" id="208199"/>
    <lineage>
        <taxon>Bacteria</taxon>
        <taxon>Bacillati</taxon>
        <taxon>Bacillota</taxon>
        <taxon>Bacilli</taxon>
        <taxon>Bacillales</taxon>
        <taxon>Guptibacillaceae</taxon>
        <taxon>Guptibacillus</taxon>
    </lineage>
</organism>
<proteinExistence type="predicted"/>
<keyword evidence="2" id="KW-0808">Transferase</keyword>
<accession>A0A845F0E4</accession>
<protein>
    <submittedName>
        <fullName evidence="2">GNAT family N-acetyltransferase</fullName>
    </submittedName>
</protein>
<dbReference type="EMBL" id="WMEY01000003">
    <property type="protein sequence ID" value="MYL64214.1"/>
    <property type="molecule type" value="Genomic_DNA"/>
</dbReference>
<gene>
    <name evidence="2" type="ORF">GLW07_12715</name>
</gene>
<feature type="domain" description="N-acetyltransferase" evidence="1">
    <location>
        <begin position="1"/>
        <end position="131"/>
    </location>
</feature>
<name>A0A845F0E4_9BACL</name>
<comment type="caution">
    <text evidence="2">The sequence shown here is derived from an EMBL/GenBank/DDBJ whole genome shotgun (WGS) entry which is preliminary data.</text>
</comment>
<sequence>MHEKQVTKFFTESWGSSEMVISTGTYKLHELEGFVACSSTGKIIGAVTFKRHDRVIEIISLDSVLENQGIGSRLIMMVELIAVEDQYPLIRVITTNDNMRALNFYQRKGYRIKEVIQGAVDRARQAKPEIPLIGEHDIPIHDELILYKQLSSY</sequence>
<dbReference type="Proteomes" id="UP000447833">
    <property type="component" value="Unassembled WGS sequence"/>
</dbReference>
<dbReference type="CDD" id="cd04301">
    <property type="entry name" value="NAT_SF"/>
    <property type="match status" value="1"/>
</dbReference>
<dbReference type="Pfam" id="PF00583">
    <property type="entry name" value="Acetyltransf_1"/>
    <property type="match status" value="1"/>
</dbReference>
<dbReference type="InterPro" id="IPR016181">
    <property type="entry name" value="Acyl_CoA_acyltransferase"/>
</dbReference>
<dbReference type="PROSITE" id="PS51186">
    <property type="entry name" value="GNAT"/>
    <property type="match status" value="1"/>
</dbReference>
<dbReference type="GO" id="GO:0016747">
    <property type="term" value="F:acyltransferase activity, transferring groups other than amino-acyl groups"/>
    <property type="evidence" value="ECO:0007669"/>
    <property type="project" value="InterPro"/>
</dbReference>
<dbReference type="InterPro" id="IPR000182">
    <property type="entry name" value="GNAT_dom"/>
</dbReference>
<evidence type="ECO:0000313" key="2">
    <source>
        <dbReference type="EMBL" id="MYL64214.1"/>
    </source>
</evidence>
<dbReference type="AlphaFoldDB" id="A0A845F0E4"/>
<dbReference type="SUPFAM" id="SSF55729">
    <property type="entry name" value="Acyl-CoA N-acyltransferases (Nat)"/>
    <property type="match status" value="1"/>
</dbReference>
<evidence type="ECO:0000259" key="1">
    <source>
        <dbReference type="PROSITE" id="PS51186"/>
    </source>
</evidence>
<evidence type="ECO:0000313" key="3">
    <source>
        <dbReference type="Proteomes" id="UP000447833"/>
    </source>
</evidence>